<sequence length="558" mass="62558">MGEKRKAVSSATIPDDKRHRAVEESDGRKSSPQTVQDEDAPVAPAQHGLTTHTFASLSLSEPTMRAIGEMGFTHLTAIQAQAIPLALAGHDVLGAARTGSGKTLAFLIPILELLRRVKWLPRNGTGAIVLAPTRELAIQIYGVLHDLAAYHTQTHAVVMGGANRRREADKLASGANVVVATPGRLLDHLETTHGFVYKNLQVLVIDEADRCLEIGFEEEMHKIIQKLPRQRQTLLFSATQTTKVEDLARVSFQQKPLYVGAHDTLPVATVEGLEQGFVLVPSELRFLLLFTFLKRTLRKKVIVFMSSCNAVKFYAELLNYIDIPVLDLHGRQKQSKRTTTFFEFCRNERATLLCTDVAARGLDIPAVDWIVQYDPPDEPKEYIHRVGRTARGVDGKGRALLFLLPTEVDFLKYLRDARIPLNEYEFPVDKVANIQPQLERLIEKNYYLNQSAKHGFRSYLHAYASHSLKHIFDVHALDLVAVARSFGFTVPPRVDLHHISGGAHKVRRRGGGGGFGNGEWRKRDRLHHIIRQRLSSGHAFSASNPHGRRDPEDKRQFH</sequence>
<comment type="similarity">
    <text evidence="6">Belongs to the DEAD box helicase family. DDX18/HAS1 subfamily.</text>
</comment>
<dbReference type="PROSITE" id="PS51192">
    <property type="entry name" value="HELICASE_ATP_BIND_1"/>
    <property type="match status" value="1"/>
</dbReference>
<evidence type="ECO:0000313" key="16">
    <source>
        <dbReference type="Proteomes" id="UP001301350"/>
    </source>
</evidence>
<feature type="region of interest" description="Disordered" evidence="11">
    <location>
        <begin position="1"/>
        <end position="47"/>
    </location>
</feature>
<evidence type="ECO:0000256" key="3">
    <source>
        <dbReference type="ARBA" id="ARBA00022806"/>
    </source>
</evidence>
<dbReference type="PROSITE" id="PS00039">
    <property type="entry name" value="DEAD_ATP_HELICASE"/>
    <property type="match status" value="1"/>
</dbReference>
<dbReference type="InterPro" id="IPR014001">
    <property type="entry name" value="Helicase_ATP-bd"/>
</dbReference>
<comment type="caution">
    <text evidence="15">The sequence shown here is derived from an EMBL/GenBank/DDBJ whole genome shotgun (WGS) entry which is preliminary data.</text>
</comment>
<dbReference type="GO" id="GO:0016787">
    <property type="term" value="F:hydrolase activity"/>
    <property type="evidence" value="ECO:0007669"/>
    <property type="project" value="UniProtKB-KW"/>
</dbReference>
<feature type="domain" description="DEAD-box RNA helicase Q" evidence="14">
    <location>
        <begin position="52"/>
        <end position="80"/>
    </location>
</feature>
<keyword evidence="3 9" id="KW-0347">Helicase</keyword>
<evidence type="ECO:0000256" key="6">
    <source>
        <dbReference type="ARBA" id="ARBA00024357"/>
    </source>
</evidence>
<comment type="function">
    <text evidence="10">RNA helicase.</text>
</comment>
<feature type="compositionally biased region" description="Basic and acidic residues" evidence="11">
    <location>
        <begin position="547"/>
        <end position="558"/>
    </location>
</feature>
<dbReference type="EC" id="3.6.4.13" evidence="10"/>
<feature type="domain" description="Helicase ATP-binding" evidence="12">
    <location>
        <begin position="83"/>
        <end position="258"/>
    </location>
</feature>
<dbReference type="Gene3D" id="3.40.50.300">
    <property type="entry name" value="P-loop containing nucleotide triphosphate hydrolases"/>
    <property type="match status" value="2"/>
</dbReference>
<dbReference type="InterPro" id="IPR027417">
    <property type="entry name" value="P-loop_NTPase"/>
</dbReference>
<feature type="short sequence motif" description="Q motif" evidence="8">
    <location>
        <begin position="52"/>
        <end position="80"/>
    </location>
</feature>
<dbReference type="PROSITE" id="PS51195">
    <property type="entry name" value="Q_MOTIF"/>
    <property type="match status" value="1"/>
</dbReference>
<dbReference type="SMART" id="SM00487">
    <property type="entry name" value="DEXDc"/>
    <property type="match status" value="1"/>
</dbReference>
<comment type="catalytic activity">
    <reaction evidence="7 10">
        <text>ATP + H2O = ADP + phosphate + H(+)</text>
        <dbReference type="Rhea" id="RHEA:13065"/>
        <dbReference type="ChEBI" id="CHEBI:15377"/>
        <dbReference type="ChEBI" id="CHEBI:15378"/>
        <dbReference type="ChEBI" id="CHEBI:30616"/>
        <dbReference type="ChEBI" id="CHEBI:43474"/>
        <dbReference type="ChEBI" id="CHEBI:456216"/>
        <dbReference type="EC" id="3.6.4.13"/>
    </reaction>
</comment>
<dbReference type="InterPro" id="IPR025313">
    <property type="entry name" value="SPB4-like_CTE"/>
</dbReference>
<keyword evidence="4 9" id="KW-0067">ATP-binding</keyword>
<reference evidence="15 16" key="1">
    <citation type="submission" date="2022-07" db="EMBL/GenBank/DDBJ databases">
        <title>Genome-wide signatures of adaptation to extreme environments.</title>
        <authorList>
            <person name="Cho C.H."/>
            <person name="Yoon H.S."/>
        </authorList>
    </citation>
    <scope>NUCLEOTIDE SEQUENCE [LARGE SCALE GENOMIC DNA]</scope>
    <source>
        <strain evidence="15 16">DBV 063 E5</strain>
    </source>
</reference>
<dbReference type="InterPro" id="IPR000629">
    <property type="entry name" value="RNA-helicase_DEAD-box_CS"/>
</dbReference>
<comment type="domain">
    <text evidence="10">The Q motif is unique to and characteristic of the DEAD box family of RNA helicases and controls ATP binding and hydrolysis.</text>
</comment>
<dbReference type="PROSITE" id="PS51194">
    <property type="entry name" value="HELICASE_CTER"/>
    <property type="match status" value="1"/>
</dbReference>
<dbReference type="AlphaFoldDB" id="A0AAV9IUK0"/>
<dbReference type="SUPFAM" id="SSF52540">
    <property type="entry name" value="P-loop containing nucleoside triphosphate hydrolases"/>
    <property type="match status" value="2"/>
</dbReference>
<dbReference type="Proteomes" id="UP001301350">
    <property type="component" value="Unassembled WGS sequence"/>
</dbReference>
<keyword evidence="2 9" id="KW-0378">Hydrolase</keyword>
<gene>
    <name evidence="15" type="ORF">CDCA_CDCA06G1811</name>
</gene>
<feature type="compositionally biased region" description="Basic and acidic residues" evidence="11">
    <location>
        <begin position="14"/>
        <end position="29"/>
    </location>
</feature>
<dbReference type="InterPro" id="IPR014014">
    <property type="entry name" value="RNA_helicase_DEAD_Q_motif"/>
</dbReference>
<evidence type="ECO:0000256" key="7">
    <source>
        <dbReference type="ARBA" id="ARBA00047984"/>
    </source>
</evidence>
<dbReference type="Pfam" id="PF00271">
    <property type="entry name" value="Helicase_C"/>
    <property type="match status" value="1"/>
</dbReference>
<dbReference type="InterPro" id="IPR044773">
    <property type="entry name" value="DDX18/Has1_DEADc"/>
</dbReference>
<evidence type="ECO:0000256" key="1">
    <source>
        <dbReference type="ARBA" id="ARBA00022741"/>
    </source>
</evidence>
<evidence type="ECO:0000256" key="5">
    <source>
        <dbReference type="ARBA" id="ARBA00022884"/>
    </source>
</evidence>
<dbReference type="Pfam" id="PF00270">
    <property type="entry name" value="DEAD"/>
    <property type="match status" value="1"/>
</dbReference>
<dbReference type="SMART" id="SM00490">
    <property type="entry name" value="HELICc"/>
    <property type="match status" value="1"/>
</dbReference>
<dbReference type="CDD" id="cd17942">
    <property type="entry name" value="DEADc_DDX18"/>
    <property type="match status" value="1"/>
</dbReference>
<dbReference type="Pfam" id="PF13959">
    <property type="entry name" value="CTE_SPB4"/>
    <property type="match status" value="1"/>
</dbReference>
<keyword evidence="5 10" id="KW-0694">RNA-binding</keyword>
<evidence type="ECO:0000256" key="2">
    <source>
        <dbReference type="ARBA" id="ARBA00022801"/>
    </source>
</evidence>
<proteinExistence type="inferred from homology"/>
<dbReference type="SMART" id="SM01178">
    <property type="entry name" value="DUF4217"/>
    <property type="match status" value="1"/>
</dbReference>
<evidence type="ECO:0000256" key="11">
    <source>
        <dbReference type="SAM" id="MobiDB-lite"/>
    </source>
</evidence>
<evidence type="ECO:0000256" key="9">
    <source>
        <dbReference type="RuleBase" id="RU000492"/>
    </source>
</evidence>
<name>A0AAV9IUK0_CYACA</name>
<keyword evidence="1 9" id="KW-0547">Nucleotide-binding</keyword>
<evidence type="ECO:0000256" key="4">
    <source>
        <dbReference type="ARBA" id="ARBA00022840"/>
    </source>
</evidence>
<protein>
    <recommendedName>
        <fullName evidence="10">ATP-dependent RNA helicase</fullName>
        <ecNumber evidence="10">3.6.4.13</ecNumber>
    </recommendedName>
</protein>
<accession>A0AAV9IUK0</accession>
<dbReference type="FunFam" id="3.40.50.300:FF:000379">
    <property type="entry name" value="RNA helicase"/>
    <property type="match status" value="1"/>
</dbReference>
<feature type="region of interest" description="Disordered" evidence="11">
    <location>
        <begin position="537"/>
        <end position="558"/>
    </location>
</feature>
<feature type="domain" description="Helicase C-terminal" evidence="13">
    <location>
        <begin position="272"/>
        <end position="442"/>
    </location>
</feature>
<dbReference type="InterPro" id="IPR001650">
    <property type="entry name" value="Helicase_C-like"/>
</dbReference>
<keyword evidence="16" id="KW-1185">Reference proteome</keyword>
<evidence type="ECO:0000256" key="8">
    <source>
        <dbReference type="PROSITE-ProRule" id="PRU00552"/>
    </source>
</evidence>
<dbReference type="PANTHER" id="PTHR24031">
    <property type="entry name" value="RNA HELICASE"/>
    <property type="match status" value="1"/>
</dbReference>
<dbReference type="GO" id="GO:0003724">
    <property type="term" value="F:RNA helicase activity"/>
    <property type="evidence" value="ECO:0007669"/>
    <property type="project" value="UniProtKB-EC"/>
</dbReference>
<evidence type="ECO:0000313" key="15">
    <source>
        <dbReference type="EMBL" id="KAK4535786.1"/>
    </source>
</evidence>
<dbReference type="EMBL" id="JANCYW010000006">
    <property type="protein sequence ID" value="KAK4535786.1"/>
    <property type="molecule type" value="Genomic_DNA"/>
</dbReference>
<evidence type="ECO:0000259" key="14">
    <source>
        <dbReference type="PROSITE" id="PS51195"/>
    </source>
</evidence>
<dbReference type="CDD" id="cd18787">
    <property type="entry name" value="SF2_C_DEAD"/>
    <property type="match status" value="1"/>
</dbReference>
<dbReference type="GO" id="GO:0003723">
    <property type="term" value="F:RNA binding"/>
    <property type="evidence" value="ECO:0007669"/>
    <property type="project" value="UniProtKB-UniRule"/>
</dbReference>
<organism evidence="15 16">
    <name type="scientific">Cyanidium caldarium</name>
    <name type="common">Red alga</name>
    <dbReference type="NCBI Taxonomy" id="2771"/>
    <lineage>
        <taxon>Eukaryota</taxon>
        <taxon>Rhodophyta</taxon>
        <taxon>Bangiophyceae</taxon>
        <taxon>Cyanidiales</taxon>
        <taxon>Cyanidiaceae</taxon>
        <taxon>Cyanidium</taxon>
    </lineage>
</organism>
<evidence type="ECO:0000256" key="10">
    <source>
        <dbReference type="RuleBase" id="RU365068"/>
    </source>
</evidence>
<dbReference type="GO" id="GO:0005524">
    <property type="term" value="F:ATP binding"/>
    <property type="evidence" value="ECO:0007669"/>
    <property type="project" value="UniProtKB-UniRule"/>
</dbReference>
<evidence type="ECO:0000259" key="13">
    <source>
        <dbReference type="PROSITE" id="PS51194"/>
    </source>
</evidence>
<dbReference type="InterPro" id="IPR011545">
    <property type="entry name" value="DEAD/DEAH_box_helicase_dom"/>
</dbReference>
<evidence type="ECO:0000259" key="12">
    <source>
        <dbReference type="PROSITE" id="PS51192"/>
    </source>
</evidence>